<gene>
    <name evidence="2" type="ORF">VQ7734_01296</name>
</gene>
<evidence type="ECO:0000313" key="2">
    <source>
        <dbReference type="EMBL" id="SHO55560.1"/>
    </source>
</evidence>
<dbReference type="RefSeq" id="WP_073580687.1">
    <property type="nucleotide sequence ID" value="NZ_AP024897.1"/>
</dbReference>
<accession>A0A1M7YSG7</accession>
<name>A0A1M7YSG7_9VIBR</name>
<dbReference type="AlphaFoldDB" id="A0A1M7YSG7"/>
<sequence length="208" mass="22692">MNNTKVFRAGAAAFIVLAAALFAYRPLSGSYAANHRNKTVYKTDVLEKADYSMPGIELDDDTARLIDFSKSIAVVSMEKNLVAAQAALNEQKNLKDDGSKQALATFGTPSVMLPTVIEESVQHTQTDLKQQDIDRPQQRKMNISIKSVFIPGDGKPSAVIAIDNGQETLVREGAVLENIKISKIESHQITVTGQGKTQVVYVTRQVTL</sequence>
<dbReference type="STRING" id="1117707.VQ7734_01296"/>
<dbReference type="EMBL" id="FRFG01000015">
    <property type="protein sequence ID" value="SHO55560.1"/>
    <property type="molecule type" value="Genomic_DNA"/>
</dbReference>
<reference evidence="3" key="1">
    <citation type="submission" date="2016-12" db="EMBL/GenBank/DDBJ databases">
        <authorList>
            <person name="Rodrigo-Torres L."/>
            <person name="Arahal R.D."/>
            <person name="Lucena T."/>
        </authorList>
    </citation>
    <scope>NUCLEOTIDE SEQUENCE [LARGE SCALE GENOMIC DNA]</scope>
</reference>
<proteinExistence type="predicted"/>
<feature type="signal peptide" evidence="1">
    <location>
        <begin position="1"/>
        <end position="32"/>
    </location>
</feature>
<evidence type="ECO:0000256" key="1">
    <source>
        <dbReference type="SAM" id="SignalP"/>
    </source>
</evidence>
<evidence type="ECO:0008006" key="4">
    <source>
        <dbReference type="Google" id="ProtNLM"/>
    </source>
</evidence>
<keyword evidence="1" id="KW-0732">Signal</keyword>
<protein>
    <recommendedName>
        <fullName evidence="4">Type IV pilus biogenesis</fullName>
    </recommendedName>
</protein>
<dbReference type="Proteomes" id="UP000184600">
    <property type="component" value="Unassembled WGS sequence"/>
</dbReference>
<feature type="chain" id="PRO_5012297266" description="Type IV pilus biogenesis" evidence="1">
    <location>
        <begin position="33"/>
        <end position="208"/>
    </location>
</feature>
<keyword evidence="3" id="KW-1185">Reference proteome</keyword>
<organism evidence="2 3">
    <name type="scientific">Vibrio quintilis</name>
    <dbReference type="NCBI Taxonomy" id="1117707"/>
    <lineage>
        <taxon>Bacteria</taxon>
        <taxon>Pseudomonadati</taxon>
        <taxon>Pseudomonadota</taxon>
        <taxon>Gammaproteobacteria</taxon>
        <taxon>Vibrionales</taxon>
        <taxon>Vibrionaceae</taxon>
        <taxon>Vibrio</taxon>
    </lineage>
</organism>
<evidence type="ECO:0000313" key="3">
    <source>
        <dbReference type="Proteomes" id="UP000184600"/>
    </source>
</evidence>